<evidence type="ECO:0000256" key="1">
    <source>
        <dbReference type="SAM" id="MobiDB-lite"/>
    </source>
</evidence>
<dbReference type="Pfam" id="PF20990">
    <property type="entry name" value="DUF2207_C"/>
    <property type="match status" value="2"/>
</dbReference>
<dbReference type="InterPro" id="IPR018702">
    <property type="entry name" value="DUF2207"/>
</dbReference>
<accession>A0A6V8SFD1</accession>
<dbReference type="RefSeq" id="WP_183277235.1">
    <property type="nucleotide sequence ID" value="NZ_BLZR01000001.1"/>
</dbReference>
<gene>
    <name evidence="5" type="ORF">bsdtw1_01852</name>
</gene>
<feature type="domain" description="Predicted membrane protein YciQ-like C-terminal" evidence="4">
    <location>
        <begin position="338"/>
        <end position="472"/>
    </location>
</feature>
<dbReference type="EMBL" id="BLZR01000001">
    <property type="protein sequence ID" value="GFP75760.1"/>
    <property type="molecule type" value="Genomic_DNA"/>
</dbReference>
<dbReference type="Proteomes" id="UP000580568">
    <property type="component" value="Unassembled WGS sequence"/>
</dbReference>
<keyword evidence="2" id="KW-0812">Transmembrane</keyword>
<dbReference type="AlphaFoldDB" id="A0A6V8SFD1"/>
<name>A0A6V8SFD1_9CLOT</name>
<proteinExistence type="predicted"/>
<evidence type="ECO:0000259" key="4">
    <source>
        <dbReference type="Pfam" id="PF20990"/>
    </source>
</evidence>
<feature type="domain" description="Predicted membrane protein YciQ-like C-terminal" evidence="4">
    <location>
        <begin position="480"/>
        <end position="531"/>
    </location>
</feature>
<evidence type="ECO:0000256" key="2">
    <source>
        <dbReference type="SAM" id="Phobius"/>
    </source>
</evidence>
<feature type="transmembrane region" description="Helical" evidence="2">
    <location>
        <begin position="293"/>
        <end position="312"/>
    </location>
</feature>
<evidence type="ECO:0008006" key="7">
    <source>
        <dbReference type="Google" id="ProtNLM"/>
    </source>
</evidence>
<keyword evidence="6" id="KW-1185">Reference proteome</keyword>
<sequence length="613" mass="69496">MKKHLKYLVAFLFFIFLLPPHIVLADNKSFSIDSLAIDTTLNTNGDLEVSEVYEYNFKGDFNGVTRNINFNQGSGVENIEVSILDGSNKTPFKNNDSKENGSYTVTTDGNYKKLTIYSKNSNKIVKFNIKYLIIGAATKYNDAGELFGKFYENSSNVDINNLSVKVTFPVGNLKDAKYWGIGPASGTASKADDNNFLFNVSKLNSGEYLGCRILFPPDYLKDAKKVVSEDAYNRIYNEQMNNAYTPENNSSNSSINSPVHEPPANSSTNVPITQPSTNFGNYRTFETDKNNDLGIFIIVLFIISSVIILVVYNAKEKEKFQRELEKYRSTEQFFNDTYCESIPSDLSPALVTYLISEYIQIKDIIATLLDLSVRNILTYTTNSYVEKKFFSKDEEKIDFTFLINTNTLDYCSIQERYLLNWLSSYGNYPSFSLKDIEAQTNDRRTALDFKNKFNDWKFAVKTEADSKPFHTKIRNRYVLTNTYQNEYLKWLAFKKFLFDSINSSKSDIITPTLWRKYLPYALALGLADKLIEFSPKLANDDYMYSDPLFYNMHYLNFIYYDFFDDFQNQLNHNTADNSSNSSSDFGGGFGDGGGFTSGGDGGSCGGGGDSGAF</sequence>
<feature type="compositionally biased region" description="Low complexity" evidence="1">
    <location>
        <begin position="248"/>
        <end position="257"/>
    </location>
</feature>
<organism evidence="5 6">
    <name type="scientific">Clostridium fungisolvens</name>
    <dbReference type="NCBI Taxonomy" id="1604897"/>
    <lineage>
        <taxon>Bacteria</taxon>
        <taxon>Bacillati</taxon>
        <taxon>Bacillota</taxon>
        <taxon>Clostridia</taxon>
        <taxon>Eubacteriales</taxon>
        <taxon>Clostridiaceae</taxon>
        <taxon>Clostridium</taxon>
    </lineage>
</organism>
<keyword evidence="2" id="KW-1133">Transmembrane helix</keyword>
<protein>
    <recommendedName>
        <fullName evidence="7">DUF2207 domain-containing protein</fullName>
    </recommendedName>
</protein>
<dbReference type="Pfam" id="PF09972">
    <property type="entry name" value="DUF2207"/>
    <property type="match status" value="1"/>
</dbReference>
<feature type="domain" description="DUF2207" evidence="3">
    <location>
        <begin position="31"/>
        <end position="215"/>
    </location>
</feature>
<keyword evidence="2" id="KW-0472">Membrane</keyword>
<feature type="region of interest" description="Disordered" evidence="1">
    <location>
        <begin position="242"/>
        <end position="275"/>
    </location>
</feature>
<evidence type="ECO:0000313" key="6">
    <source>
        <dbReference type="Proteomes" id="UP000580568"/>
    </source>
</evidence>
<evidence type="ECO:0000313" key="5">
    <source>
        <dbReference type="EMBL" id="GFP75760.1"/>
    </source>
</evidence>
<dbReference type="InterPro" id="IPR048389">
    <property type="entry name" value="YciQ-like_C"/>
</dbReference>
<comment type="caution">
    <text evidence="5">The sequence shown here is derived from an EMBL/GenBank/DDBJ whole genome shotgun (WGS) entry which is preliminary data.</text>
</comment>
<evidence type="ECO:0000259" key="3">
    <source>
        <dbReference type="Pfam" id="PF09972"/>
    </source>
</evidence>
<reference evidence="5 6" key="1">
    <citation type="submission" date="2020-07" db="EMBL/GenBank/DDBJ databases">
        <title>A new beta-1,3-glucan-decomposing anaerobic bacterium isolated from anoxic soil subjected to biological soil disinfestation.</title>
        <authorList>
            <person name="Ueki A."/>
            <person name="Tonouchi A."/>
        </authorList>
    </citation>
    <scope>NUCLEOTIDE SEQUENCE [LARGE SCALE GENOMIC DNA]</scope>
    <source>
        <strain evidence="5 6">TW1</strain>
    </source>
</reference>
<feature type="compositionally biased region" description="Polar residues" evidence="1">
    <location>
        <begin position="264"/>
        <end position="275"/>
    </location>
</feature>